<keyword evidence="4" id="KW-1185">Reference proteome</keyword>
<evidence type="ECO:0000313" key="3">
    <source>
        <dbReference type="EMBL" id="SDP91229.1"/>
    </source>
</evidence>
<accession>A0A1H0WKI7</accession>
<dbReference type="CDD" id="cd03416">
    <property type="entry name" value="CbiX_SirB_N"/>
    <property type="match status" value="1"/>
</dbReference>
<reference evidence="4" key="1">
    <citation type="submission" date="2016-10" db="EMBL/GenBank/DDBJ databases">
        <authorList>
            <person name="Varghese N."/>
            <person name="Submissions S."/>
        </authorList>
    </citation>
    <scope>NUCLEOTIDE SEQUENCE [LARGE SCALE GENOMIC DNA]</scope>
    <source>
        <strain evidence="4">IBRC-M10078</strain>
    </source>
</reference>
<dbReference type="Pfam" id="PF01903">
    <property type="entry name" value="CbiX"/>
    <property type="match status" value="2"/>
</dbReference>
<dbReference type="EMBL" id="FNJU01000012">
    <property type="protein sequence ID" value="SDP91229.1"/>
    <property type="molecule type" value="Genomic_DNA"/>
</dbReference>
<evidence type="ECO:0000256" key="1">
    <source>
        <dbReference type="ARBA" id="ARBA00022723"/>
    </source>
</evidence>
<dbReference type="OrthoDB" id="9797895at2"/>
<dbReference type="AlphaFoldDB" id="A0A1H0WKI7"/>
<keyword evidence="1" id="KW-0479">Metal-binding</keyword>
<dbReference type="STRING" id="930152.SAMN05216565_1126"/>
<dbReference type="SUPFAM" id="SSF53800">
    <property type="entry name" value="Chelatase"/>
    <property type="match status" value="1"/>
</dbReference>
<evidence type="ECO:0000256" key="2">
    <source>
        <dbReference type="ARBA" id="ARBA00023239"/>
    </source>
</evidence>
<dbReference type="GO" id="GO:0046872">
    <property type="term" value="F:metal ion binding"/>
    <property type="evidence" value="ECO:0007669"/>
    <property type="project" value="UniProtKB-KW"/>
</dbReference>
<organism evidence="3 4">
    <name type="scientific">Litchfieldia salsa</name>
    <dbReference type="NCBI Taxonomy" id="930152"/>
    <lineage>
        <taxon>Bacteria</taxon>
        <taxon>Bacillati</taxon>
        <taxon>Bacillota</taxon>
        <taxon>Bacilli</taxon>
        <taxon>Bacillales</taxon>
        <taxon>Bacillaceae</taxon>
        <taxon>Litchfieldia</taxon>
    </lineage>
</organism>
<dbReference type="Gene3D" id="3.40.50.1400">
    <property type="match status" value="2"/>
</dbReference>
<dbReference type="Proteomes" id="UP000199159">
    <property type="component" value="Unassembled WGS sequence"/>
</dbReference>
<protein>
    <submittedName>
        <fullName evidence="3">Sirohydrochlorin ferrochelatase</fullName>
    </submittedName>
</protein>
<proteinExistence type="predicted"/>
<sequence length="246" mass="28215">MEALIYASHGSRTESGNTQFLNFVKEMMPIVKVPLQSFGFLEGIKPSIFEAISTAIFQGATSVTIMPVLLLTGSFASKDMPAEITKAKEMFPTIPFYYGQPFGYDEILIQILNDRLEKKMHNNRKFKAVLLVSHGSYDENAHDQFEEIAQKLRFNKPFDVFTCYLNMAKPSLENELENILNQPYEEVYIVPYLLYSGGFTIEIENITSKYQESYLDKNVILCELVGFDDKLKDLFLRRITEVQPLV</sequence>
<name>A0A1H0WKI7_9BACI</name>
<gene>
    <name evidence="3" type="ORF">SAMN05216565_1126</name>
</gene>
<dbReference type="InterPro" id="IPR050963">
    <property type="entry name" value="Sirohydro_Cobaltochel/CbiX"/>
</dbReference>
<dbReference type="PANTHER" id="PTHR33542">
    <property type="entry name" value="SIROHYDROCHLORIN FERROCHELATASE, CHLOROPLASTIC"/>
    <property type="match status" value="1"/>
</dbReference>
<dbReference type="PANTHER" id="PTHR33542:SF3">
    <property type="entry name" value="SIROHYDROCHLORIN FERROCHELATASE, CHLOROPLASTIC"/>
    <property type="match status" value="1"/>
</dbReference>
<dbReference type="GO" id="GO:0016829">
    <property type="term" value="F:lyase activity"/>
    <property type="evidence" value="ECO:0007669"/>
    <property type="project" value="UniProtKB-KW"/>
</dbReference>
<dbReference type="InterPro" id="IPR002762">
    <property type="entry name" value="CbiX-like"/>
</dbReference>
<dbReference type="RefSeq" id="WP_090857896.1">
    <property type="nucleotide sequence ID" value="NZ_FNJU01000012.1"/>
</dbReference>
<evidence type="ECO:0000313" key="4">
    <source>
        <dbReference type="Proteomes" id="UP000199159"/>
    </source>
</evidence>
<keyword evidence="2" id="KW-0456">Lyase</keyword>